<evidence type="ECO:0000259" key="22">
    <source>
        <dbReference type="Pfam" id="PF02896"/>
    </source>
</evidence>
<dbReference type="PANTHER" id="PTHR46244:SF3">
    <property type="entry name" value="PHOSPHOENOLPYRUVATE-PROTEIN PHOSPHOTRANSFERASE"/>
    <property type="match status" value="1"/>
</dbReference>
<dbReference type="Gene3D" id="1.10.274.10">
    <property type="entry name" value="PtsI, HPr-binding domain"/>
    <property type="match status" value="1"/>
</dbReference>
<keyword evidence="13 17" id="KW-0479">Metal-binding</keyword>
<dbReference type="InterPro" id="IPR008279">
    <property type="entry name" value="PEP-util_enz_mobile_dom"/>
</dbReference>
<keyword evidence="14 17" id="KW-0418">Kinase</keyword>
<accession>A0A1H1RLK2</accession>
<evidence type="ECO:0000256" key="3">
    <source>
        <dbReference type="ARBA" id="ARBA00002728"/>
    </source>
</evidence>
<evidence type="ECO:0000256" key="14">
    <source>
        <dbReference type="ARBA" id="ARBA00022777"/>
    </source>
</evidence>
<dbReference type="GO" id="GO:0008965">
    <property type="term" value="F:phosphoenolpyruvate-protein phosphotransferase activity"/>
    <property type="evidence" value="ECO:0007669"/>
    <property type="project" value="UniProtKB-EC"/>
</dbReference>
<dbReference type="PRINTS" id="PR01736">
    <property type="entry name" value="PHPHTRNFRASE"/>
</dbReference>
<evidence type="ECO:0000256" key="1">
    <source>
        <dbReference type="ARBA" id="ARBA00000683"/>
    </source>
</evidence>
<dbReference type="InterPro" id="IPR015813">
    <property type="entry name" value="Pyrv/PenolPyrv_kinase-like_dom"/>
</dbReference>
<comment type="catalytic activity">
    <reaction evidence="1 17">
        <text>L-histidyl-[protein] + phosphoenolpyruvate = N(pros)-phospho-L-histidyl-[protein] + pyruvate</text>
        <dbReference type="Rhea" id="RHEA:23880"/>
        <dbReference type="Rhea" id="RHEA-COMP:9745"/>
        <dbReference type="Rhea" id="RHEA-COMP:9746"/>
        <dbReference type="ChEBI" id="CHEBI:15361"/>
        <dbReference type="ChEBI" id="CHEBI:29979"/>
        <dbReference type="ChEBI" id="CHEBI:58702"/>
        <dbReference type="ChEBI" id="CHEBI:64837"/>
        <dbReference type="EC" id="2.7.3.9"/>
    </reaction>
</comment>
<dbReference type="AlphaFoldDB" id="A0A1H1RLK2"/>
<evidence type="ECO:0000313" key="24">
    <source>
        <dbReference type="EMBL" id="SDS35839.1"/>
    </source>
</evidence>
<dbReference type="SUPFAM" id="SSF47831">
    <property type="entry name" value="Enzyme I of the PEP:sugar phosphotransferase system HPr-binding (sub)domain"/>
    <property type="match status" value="1"/>
</dbReference>
<sequence>MEMSAEFSGIGVVPGRVIALALNMPAPVSAPVAKPAPADPEAEANRIREASAAVHAELRERAESVTRDARDVLKATALMAKDPTLVKTAIKRLSDTDAETAIWTVAAETAAQLEKLGGYMAERAADVLDVRARLVAHLRGVPAPGIPHSTEPFVLIATDLAPADTATLDPELVIGLVCAEGGPQSHTAILARSLGIPAVVAAAGVLEITDRTPVFLDGGAGVLRTEPGAQETGLVEAWTETAGRLQSFTGPCLLGDGTRIPLRANVGDGAQARAAAAAGAEGVGLLRTEFCFLDRDSEPNVEEQAEAYGQVFAAFDDHKIVVRTLDAGADKPLPFLTDADEPNPALGVRGFRTSRRAQGVLERQLEAIALAAANHAVTVHVMAPMIATAEEAREFAELVHAAGLSTAGVMVEVPSAALQAAAILDEVEFASIGTNDLTQYVMASDRMLGGLAELSDPWQPAVLQLIGMTAAQGAAAEKSVGVCGEAAADPALAVVLVGLGATSLSMAPRALPAVAEVLAGLTLDQAQQIARSALAARSPIDAKATVRAALPILTELGL</sequence>
<evidence type="ECO:0000256" key="6">
    <source>
        <dbReference type="ARBA" id="ARBA00012232"/>
    </source>
</evidence>
<evidence type="ECO:0000256" key="17">
    <source>
        <dbReference type="PIRNR" id="PIRNR000732"/>
    </source>
</evidence>
<comment type="cofactor">
    <cofactor evidence="2 17 20">
        <name>Mg(2+)</name>
        <dbReference type="ChEBI" id="CHEBI:18420"/>
    </cofactor>
</comment>
<feature type="active site" description="Tele-phosphohistidine intermediate" evidence="18">
    <location>
        <position position="186"/>
    </location>
</feature>
<name>A0A1H1RLK2_9MICO</name>
<dbReference type="Pfam" id="PF00391">
    <property type="entry name" value="PEP-utilizers"/>
    <property type="match status" value="1"/>
</dbReference>
<feature type="binding site" evidence="19">
    <location>
        <position position="446"/>
    </location>
    <ligand>
        <name>phosphoenolpyruvate</name>
        <dbReference type="ChEBI" id="CHEBI:58702"/>
    </ligand>
</feature>
<evidence type="ECO:0000256" key="12">
    <source>
        <dbReference type="ARBA" id="ARBA00022683"/>
    </source>
</evidence>
<dbReference type="Proteomes" id="UP000199597">
    <property type="component" value="Chromosome I"/>
</dbReference>
<evidence type="ECO:0000256" key="2">
    <source>
        <dbReference type="ARBA" id="ARBA00001946"/>
    </source>
</evidence>
<dbReference type="Pfam" id="PF02896">
    <property type="entry name" value="PEP-utilizers_C"/>
    <property type="match status" value="1"/>
</dbReference>
<evidence type="ECO:0000256" key="7">
    <source>
        <dbReference type="ARBA" id="ARBA00016544"/>
    </source>
</evidence>
<evidence type="ECO:0000256" key="16">
    <source>
        <dbReference type="ARBA" id="ARBA00033235"/>
    </source>
</evidence>
<evidence type="ECO:0000259" key="23">
    <source>
        <dbReference type="Pfam" id="PF05524"/>
    </source>
</evidence>
<dbReference type="SUPFAM" id="SSF52009">
    <property type="entry name" value="Phosphohistidine domain"/>
    <property type="match status" value="1"/>
</dbReference>
<keyword evidence="10 17" id="KW-0762">Sugar transport</keyword>
<dbReference type="InterPro" id="IPR000121">
    <property type="entry name" value="PEP_util_C"/>
</dbReference>
<keyword evidence="24" id="KW-0670">Pyruvate</keyword>
<gene>
    <name evidence="24" type="ORF">SAMN04489752_1538</name>
</gene>
<keyword evidence="8 17" id="KW-0813">Transport</keyword>
<evidence type="ECO:0000256" key="20">
    <source>
        <dbReference type="PIRSR" id="PIRSR000732-3"/>
    </source>
</evidence>
<evidence type="ECO:0000256" key="13">
    <source>
        <dbReference type="ARBA" id="ARBA00022723"/>
    </source>
</evidence>
<keyword evidence="25" id="KW-1185">Reference proteome</keyword>
<dbReference type="PIRSF" id="PIRSF000732">
    <property type="entry name" value="PTS_enzyme_I"/>
    <property type="match status" value="1"/>
</dbReference>
<evidence type="ECO:0000256" key="10">
    <source>
        <dbReference type="ARBA" id="ARBA00022597"/>
    </source>
</evidence>
<evidence type="ECO:0000256" key="4">
    <source>
        <dbReference type="ARBA" id="ARBA00004496"/>
    </source>
</evidence>
<dbReference type="PANTHER" id="PTHR46244">
    <property type="entry name" value="PHOSPHOENOLPYRUVATE-PROTEIN PHOSPHOTRANSFERASE"/>
    <property type="match status" value="1"/>
</dbReference>
<dbReference type="InterPro" id="IPR036637">
    <property type="entry name" value="Phosphohistidine_dom_sf"/>
</dbReference>
<dbReference type="Pfam" id="PF05524">
    <property type="entry name" value="PEP-utilisers_N"/>
    <property type="match status" value="1"/>
</dbReference>
<feature type="domain" description="PEP-utilising enzyme mobile" evidence="21">
    <location>
        <begin position="151"/>
        <end position="221"/>
    </location>
</feature>
<evidence type="ECO:0000256" key="11">
    <source>
        <dbReference type="ARBA" id="ARBA00022679"/>
    </source>
</evidence>
<feature type="domain" description="Phosphotransferase system enzyme I N-terminal" evidence="23">
    <location>
        <begin position="8"/>
        <end position="123"/>
    </location>
</feature>
<evidence type="ECO:0000256" key="8">
    <source>
        <dbReference type="ARBA" id="ARBA00022448"/>
    </source>
</evidence>
<dbReference type="GO" id="GO:0046872">
    <property type="term" value="F:metal ion binding"/>
    <property type="evidence" value="ECO:0007669"/>
    <property type="project" value="UniProtKB-KW"/>
</dbReference>
<dbReference type="Gene3D" id="3.50.30.10">
    <property type="entry name" value="Phosphohistidine domain"/>
    <property type="match status" value="1"/>
</dbReference>
<protein>
    <recommendedName>
        <fullName evidence="7 17">Phosphoenolpyruvate-protein phosphotransferase</fullName>
        <ecNumber evidence="6 17">2.7.3.9</ecNumber>
    </recommendedName>
    <alternativeName>
        <fullName evidence="16 17">Phosphotransferase system, enzyme I</fullName>
    </alternativeName>
</protein>
<evidence type="ECO:0000256" key="19">
    <source>
        <dbReference type="PIRSR" id="PIRSR000732-2"/>
    </source>
</evidence>
<comment type="function">
    <text evidence="3 17">General (non sugar-specific) component of the phosphoenolpyruvate-dependent sugar phosphotransferase system (sugar PTS). This major carbohydrate active-transport system catalyzes the phosphorylation of incoming sugar substrates concomitantly with their translocation across the cell membrane. Enzyme I transfers the phosphoryl group from phosphoenolpyruvate (PEP) to the phosphoryl carrier protein (HPr).</text>
</comment>
<keyword evidence="15 17" id="KW-0460">Magnesium</keyword>
<dbReference type="GO" id="GO:0005737">
    <property type="term" value="C:cytoplasm"/>
    <property type="evidence" value="ECO:0007669"/>
    <property type="project" value="UniProtKB-SubCell"/>
</dbReference>
<dbReference type="InterPro" id="IPR050499">
    <property type="entry name" value="PEP-utilizing_PTS_enzyme"/>
</dbReference>
<dbReference type="InterPro" id="IPR040442">
    <property type="entry name" value="Pyrv_kinase-like_dom_sf"/>
</dbReference>
<dbReference type="EMBL" id="LT629766">
    <property type="protein sequence ID" value="SDS35839.1"/>
    <property type="molecule type" value="Genomic_DNA"/>
</dbReference>
<dbReference type="Gene3D" id="3.20.20.60">
    <property type="entry name" value="Phosphoenolpyruvate-binding domains"/>
    <property type="match status" value="1"/>
</dbReference>
<dbReference type="InterPro" id="IPR036618">
    <property type="entry name" value="PtsI_HPr-bd_sf"/>
</dbReference>
<dbReference type="EC" id="2.7.3.9" evidence="6 17"/>
<evidence type="ECO:0000256" key="18">
    <source>
        <dbReference type="PIRSR" id="PIRSR000732-1"/>
    </source>
</evidence>
<dbReference type="STRING" id="1136497.SAMN04489752_1538"/>
<dbReference type="GO" id="GO:0016301">
    <property type="term" value="F:kinase activity"/>
    <property type="evidence" value="ECO:0007669"/>
    <property type="project" value="UniProtKB-KW"/>
</dbReference>
<feature type="binding site" evidence="20">
    <location>
        <position position="412"/>
    </location>
    <ligand>
        <name>Mg(2+)</name>
        <dbReference type="ChEBI" id="CHEBI:18420"/>
    </ligand>
</feature>
<dbReference type="GO" id="GO:0009401">
    <property type="term" value="P:phosphoenolpyruvate-dependent sugar phosphotransferase system"/>
    <property type="evidence" value="ECO:0007669"/>
    <property type="project" value="UniProtKB-KW"/>
</dbReference>
<comment type="subcellular location">
    <subcellularLocation>
        <location evidence="4 17">Cytoplasm</location>
    </subcellularLocation>
</comment>
<feature type="binding site" evidence="19">
    <location>
        <begin position="435"/>
        <end position="436"/>
    </location>
    <ligand>
        <name>phosphoenolpyruvate</name>
        <dbReference type="ChEBI" id="CHEBI:58702"/>
    </ligand>
</feature>
<evidence type="ECO:0000256" key="15">
    <source>
        <dbReference type="ARBA" id="ARBA00022842"/>
    </source>
</evidence>
<dbReference type="InterPro" id="IPR024692">
    <property type="entry name" value="PTS_EI"/>
</dbReference>
<evidence type="ECO:0000313" key="25">
    <source>
        <dbReference type="Proteomes" id="UP000199597"/>
    </source>
</evidence>
<organism evidence="24 25">
    <name type="scientific">Brevibacterium siliguriense</name>
    <dbReference type="NCBI Taxonomy" id="1136497"/>
    <lineage>
        <taxon>Bacteria</taxon>
        <taxon>Bacillati</taxon>
        <taxon>Actinomycetota</taxon>
        <taxon>Actinomycetes</taxon>
        <taxon>Micrococcales</taxon>
        <taxon>Brevibacteriaceae</taxon>
        <taxon>Brevibacterium</taxon>
    </lineage>
</organism>
<comment type="similarity">
    <text evidence="5 17">Belongs to the PEP-utilizing enzyme family.</text>
</comment>
<feature type="domain" description="PEP-utilising enzyme C-terminal" evidence="22">
    <location>
        <begin position="251"/>
        <end position="519"/>
    </location>
</feature>
<keyword evidence="12 17" id="KW-0598">Phosphotransferase system</keyword>
<evidence type="ECO:0000256" key="9">
    <source>
        <dbReference type="ARBA" id="ARBA00022490"/>
    </source>
</evidence>
<keyword evidence="11 17" id="KW-0808">Transferase</keyword>
<dbReference type="NCBIfam" id="TIGR01417">
    <property type="entry name" value="PTS_I_fam"/>
    <property type="match status" value="1"/>
</dbReference>
<reference evidence="25" key="1">
    <citation type="submission" date="2016-10" db="EMBL/GenBank/DDBJ databases">
        <authorList>
            <person name="Varghese N."/>
            <person name="Submissions S."/>
        </authorList>
    </citation>
    <scope>NUCLEOTIDE SEQUENCE [LARGE SCALE GENOMIC DNA]</scope>
    <source>
        <strain evidence="25">DSM 23676</strain>
    </source>
</reference>
<feature type="binding site" evidence="19">
    <location>
        <position position="323"/>
    </location>
    <ligand>
        <name>phosphoenolpyruvate</name>
        <dbReference type="ChEBI" id="CHEBI:58702"/>
    </ligand>
</feature>
<dbReference type="InterPro" id="IPR008731">
    <property type="entry name" value="PTS_EIN"/>
</dbReference>
<keyword evidence="9 17" id="KW-0963">Cytoplasm</keyword>
<feature type="active site" description="Proton donor" evidence="18">
    <location>
        <position position="483"/>
    </location>
</feature>
<feature type="binding site" evidence="20">
    <location>
        <position position="436"/>
    </location>
    <ligand>
        <name>Mg(2+)</name>
        <dbReference type="ChEBI" id="CHEBI:18420"/>
    </ligand>
</feature>
<evidence type="ECO:0000256" key="5">
    <source>
        <dbReference type="ARBA" id="ARBA00007837"/>
    </source>
</evidence>
<feature type="binding site" evidence="19">
    <location>
        <position position="287"/>
    </location>
    <ligand>
        <name>phosphoenolpyruvate</name>
        <dbReference type="ChEBI" id="CHEBI:58702"/>
    </ligand>
</feature>
<dbReference type="SUPFAM" id="SSF51621">
    <property type="entry name" value="Phosphoenolpyruvate/pyruvate domain"/>
    <property type="match status" value="1"/>
</dbReference>
<proteinExistence type="inferred from homology"/>
<dbReference type="InterPro" id="IPR006318">
    <property type="entry name" value="PTS_EI-like"/>
</dbReference>
<evidence type="ECO:0000259" key="21">
    <source>
        <dbReference type="Pfam" id="PF00391"/>
    </source>
</evidence>